<accession>A0A1H8Y4E1</accession>
<evidence type="ECO:0000313" key="2">
    <source>
        <dbReference type="EMBL" id="SEP46946.1"/>
    </source>
</evidence>
<keyword evidence="1" id="KW-0732">Signal</keyword>
<feature type="chain" id="PRO_5011640253" evidence="1">
    <location>
        <begin position="23"/>
        <end position="335"/>
    </location>
</feature>
<sequence>MKRAIIITTILAFLLSNSLAIASSISEKTRGKPLAWYDCFFTTSSNEDQINSSNTLTLFNDMYYLKMKQTSGKDISNLLGQNYNFYSGEINGYGVDVRDYGYCQLYSNGDLMGLDFTTSAIKTLRNVKVGDTVDFMIQQYGKPRASGINNGLTWYRYSDDILDPNFYLYFISKDNCITKIMARSARLEERTFRQSVAVNKSNHFKGSQLYSLGSFGQREGTVELLNVRGAGHVSLPLISDLADYLDLEFDSANESVKIALSKVQKDQYGKTYTQDYNLFAKSYNGGPINITVRNNILTLNINGQEVSYDRFIYLKDSLIIVSGDNSLEGDAKYIP</sequence>
<dbReference type="AlphaFoldDB" id="A0A1H8Y4E1"/>
<reference evidence="2 3" key="1">
    <citation type="submission" date="2016-10" db="EMBL/GenBank/DDBJ databases">
        <authorList>
            <person name="de Groot N.N."/>
        </authorList>
    </citation>
    <scope>NUCLEOTIDE SEQUENCE [LARGE SCALE GENOMIC DNA]</scope>
    <source>
        <strain evidence="2 3">DSM 13305</strain>
    </source>
</reference>
<dbReference type="EMBL" id="FODY01000042">
    <property type="protein sequence ID" value="SEP46946.1"/>
    <property type="molecule type" value="Genomic_DNA"/>
</dbReference>
<organism evidence="2 3">
    <name type="scientific">Propionispora vibrioides</name>
    <dbReference type="NCBI Taxonomy" id="112903"/>
    <lineage>
        <taxon>Bacteria</taxon>
        <taxon>Bacillati</taxon>
        <taxon>Bacillota</taxon>
        <taxon>Negativicutes</taxon>
        <taxon>Selenomonadales</taxon>
        <taxon>Sporomusaceae</taxon>
        <taxon>Propionispora</taxon>
    </lineage>
</organism>
<proteinExistence type="predicted"/>
<name>A0A1H8Y4E1_9FIRM</name>
<dbReference type="STRING" id="112903.SAMN04490178_1423"/>
<keyword evidence="3" id="KW-1185">Reference proteome</keyword>
<gene>
    <name evidence="2" type="ORF">SAMN04490178_1423</name>
</gene>
<dbReference type="Proteomes" id="UP000198847">
    <property type="component" value="Unassembled WGS sequence"/>
</dbReference>
<dbReference type="RefSeq" id="WP_091752198.1">
    <property type="nucleotide sequence ID" value="NZ_FODY01000042.1"/>
</dbReference>
<protein>
    <submittedName>
        <fullName evidence="2">Uncharacterized protein</fullName>
    </submittedName>
</protein>
<feature type="signal peptide" evidence="1">
    <location>
        <begin position="1"/>
        <end position="22"/>
    </location>
</feature>
<evidence type="ECO:0000256" key="1">
    <source>
        <dbReference type="SAM" id="SignalP"/>
    </source>
</evidence>
<evidence type="ECO:0000313" key="3">
    <source>
        <dbReference type="Proteomes" id="UP000198847"/>
    </source>
</evidence>